<comment type="caution">
    <text evidence="1">The sequence shown here is derived from an EMBL/GenBank/DDBJ whole genome shotgun (WGS) entry which is preliminary data.</text>
</comment>
<sequence length="37" mass="4027">DDDSMNDSYDYLKITIVVEWSDPALNGVSLTSLVGPP</sequence>
<gene>
    <name evidence="1" type="ORF">S03H2_34997</name>
</gene>
<protein>
    <submittedName>
        <fullName evidence="1">Uncharacterized protein</fullName>
    </submittedName>
</protein>
<evidence type="ECO:0000313" key="1">
    <source>
        <dbReference type="EMBL" id="GAH59881.1"/>
    </source>
</evidence>
<organism evidence="1">
    <name type="scientific">marine sediment metagenome</name>
    <dbReference type="NCBI Taxonomy" id="412755"/>
    <lineage>
        <taxon>unclassified sequences</taxon>
        <taxon>metagenomes</taxon>
        <taxon>ecological metagenomes</taxon>
    </lineage>
</organism>
<proteinExistence type="predicted"/>
<feature type="non-terminal residue" evidence="1">
    <location>
        <position position="1"/>
    </location>
</feature>
<reference evidence="1" key="1">
    <citation type="journal article" date="2014" name="Front. Microbiol.">
        <title>High frequency of phylogenetically diverse reductive dehalogenase-homologous genes in deep subseafloor sedimentary metagenomes.</title>
        <authorList>
            <person name="Kawai M."/>
            <person name="Futagami T."/>
            <person name="Toyoda A."/>
            <person name="Takaki Y."/>
            <person name="Nishi S."/>
            <person name="Hori S."/>
            <person name="Arai W."/>
            <person name="Tsubouchi T."/>
            <person name="Morono Y."/>
            <person name="Uchiyama I."/>
            <person name="Ito T."/>
            <person name="Fujiyama A."/>
            <person name="Inagaki F."/>
            <person name="Takami H."/>
        </authorList>
    </citation>
    <scope>NUCLEOTIDE SEQUENCE</scope>
    <source>
        <strain evidence="1">Expedition CK06-06</strain>
    </source>
</reference>
<accession>X1GPR6</accession>
<dbReference type="AlphaFoldDB" id="X1GPR6"/>
<name>X1GPR6_9ZZZZ</name>
<dbReference type="EMBL" id="BARU01021379">
    <property type="protein sequence ID" value="GAH59881.1"/>
    <property type="molecule type" value="Genomic_DNA"/>
</dbReference>